<gene>
    <name evidence="2" type="ORF">H9891_04940</name>
</gene>
<reference evidence="2" key="1">
    <citation type="journal article" date="2021" name="PeerJ">
        <title>Extensive microbial diversity within the chicken gut microbiome revealed by metagenomics and culture.</title>
        <authorList>
            <person name="Gilroy R."/>
            <person name="Ravi A."/>
            <person name="Getino M."/>
            <person name="Pursley I."/>
            <person name="Horton D.L."/>
            <person name="Alikhan N.F."/>
            <person name="Baker D."/>
            <person name="Gharbi K."/>
            <person name="Hall N."/>
            <person name="Watson M."/>
            <person name="Adriaenssens E.M."/>
            <person name="Foster-Nyarko E."/>
            <person name="Jarju S."/>
            <person name="Secka A."/>
            <person name="Antonio M."/>
            <person name="Oren A."/>
            <person name="Chaudhuri R.R."/>
            <person name="La Ragione R."/>
            <person name="Hildebrand F."/>
            <person name="Pallen M.J."/>
        </authorList>
    </citation>
    <scope>NUCLEOTIDE SEQUENCE</scope>
    <source>
        <strain evidence="2">ChiHjej13B12-752</strain>
    </source>
</reference>
<dbReference type="EMBL" id="DXHR01000018">
    <property type="protein sequence ID" value="HIW12489.1"/>
    <property type="molecule type" value="Genomic_DNA"/>
</dbReference>
<feature type="transmembrane region" description="Helical" evidence="1">
    <location>
        <begin position="103"/>
        <end position="122"/>
    </location>
</feature>
<comment type="caution">
    <text evidence="2">The sequence shown here is derived from an EMBL/GenBank/DDBJ whole genome shotgun (WGS) entry which is preliminary data.</text>
</comment>
<dbReference type="Proteomes" id="UP000823989">
    <property type="component" value="Unassembled WGS sequence"/>
</dbReference>
<accession>A0A9D1QH85</accession>
<evidence type="ECO:0000313" key="2">
    <source>
        <dbReference type="EMBL" id="HIW12489.1"/>
    </source>
</evidence>
<protein>
    <submittedName>
        <fullName evidence="2">Uncharacterized protein</fullName>
    </submittedName>
</protein>
<evidence type="ECO:0000256" key="1">
    <source>
        <dbReference type="SAM" id="Phobius"/>
    </source>
</evidence>
<sequence length="143" mass="16889">MRLPLSRIGRHLFSPNPKVDIRYLENNFDGSIKITEFLTGDAADELDEAGRRKHREFIRDINDDVLKQMRQASFYRYFSIVVILLFLVLPTVILAFFGSGNLAILFGIYYAFFTYLLVEAYIQASRNYFEDQLYEKFKTEYLE</sequence>
<name>A0A9D1QH85_9STAP</name>
<feature type="transmembrane region" description="Helical" evidence="1">
    <location>
        <begin position="77"/>
        <end position="97"/>
    </location>
</feature>
<keyword evidence="1" id="KW-0812">Transmembrane</keyword>
<keyword evidence="1" id="KW-0472">Membrane</keyword>
<evidence type="ECO:0000313" key="3">
    <source>
        <dbReference type="Proteomes" id="UP000823989"/>
    </source>
</evidence>
<dbReference type="AlphaFoldDB" id="A0A9D1QH85"/>
<keyword evidence="1" id="KW-1133">Transmembrane helix</keyword>
<proteinExistence type="predicted"/>
<reference evidence="2" key="2">
    <citation type="submission" date="2021-04" db="EMBL/GenBank/DDBJ databases">
        <authorList>
            <person name="Gilroy R."/>
        </authorList>
    </citation>
    <scope>NUCLEOTIDE SEQUENCE</scope>
    <source>
        <strain evidence="2">ChiHjej13B12-752</strain>
    </source>
</reference>
<organism evidence="2 3">
    <name type="scientific">Candidatus Salinicoccus stercoripullorum</name>
    <dbReference type="NCBI Taxonomy" id="2838756"/>
    <lineage>
        <taxon>Bacteria</taxon>
        <taxon>Bacillati</taxon>
        <taxon>Bacillota</taxon>
        <taxon>Bacilli</taxon>
        <taxon>Bacillales</taxon>
        <taxon>Staphylococcaceae</taxon>
        <taxon>Salinicoccus</taxon>
    </lineage>
</organism>